<feature type="transmembrane region" description="Helical" evidence="19">
    <location>
        <begin position="274"/>
        <end position="302"/>
    </location>
</feature>
<dbReference type="AlphaFoldDB" id="A0A1T4JJ85"/>
<dbReference type="InterPro" id="IPR036412">
    <property type="entry name" value="HAD-like_sf"/>
</dbReference>
<evidence type="ECO:0000256" key="4">
    <source>
        <dbReference type="ARBA" id="ARBA00022448"/>
    </source>
</evidence>
<dbReference type="PANTHER" id="PTHR42861">
    <property type="entry name" value="CALCIUM-TRANSPORTING ATPASE"/>
    <property type="match status" value="1"/>
</dbReference>
<accession>A0A1T4JJ85</accession>
<dbReference type="GO" id="GO:0016887">
    <property type="term" value="F:ATP hydrolysis activity"/>
    <property type="evidence" value="ECO:0007669"/>
    <property type="project" value="InterPro"/>
</dbReference>
<dbReference type="SUPFAM" id="SSF56784">
    <property type="entry name" value="HAD-like"/>
    <property type="match status" value="1"/>
</dbReference>
<dbReference type="STRING" id="142842.SAMN02745118_00011"/>
<feature type="domain" description="Cation-transporting P-type ATPase N-terminal" evidence="20">
    <location>
        <begin position="8"/>
        <end position="82"/>
    </location>
</feature>
<keyword evidence="16 19" id="KW-0472">Membrane</keyword>
<keyword evidence="22" id="KW-1185">Reference proteome</keyword>
<evidence type="ECO:0000256" key="3">
    <source>
        <dbReference type="ARBA" id="ARBA00012790"/>
    </source>
</evidence>
<feature type="transmembrane region" description="Helical" evidence="19">
    <location>
        <begin position="776"/>
        <end position="795"/>
    </location>
</feature>
<feature type="transmembrane region" description="Helical" evidence="19">
    <location>
        <begin position="699"/>
        <end position="720"/>
    </location>
</feature>
<evidence type="ECO:0000256" key="14">
    <source>
        <dbReference type="ARBA" id="ARBA00022989"/>
    </source>
</evidence>
<dbReference type="Pfam" id="PF00122">
    <property type="entry name" value="E1-E2_ATPase"/>
    <property type="match status" value="1"/>
</dbReference>
<dbReference type="GO" id="GO:0005388">
    <property type="term" value="F:P-type calcium transporter activity"/>
    <property type="evidence" value="ECO:0007669"/>
    <property type="project" value="UniProtKB-EC"/>
</dbReference>
<dbReference type="RefSeq" id="WP_078808555.1">
    <property type="nucleotide sequence ID" value="NZ_FUWM01000003.1"/>
</dbReference>
<comment type="subcellular location">
    <subcellularLocation>
        <location evidence="1">Cell membrane</location>
        <topology evidence="1">Multi-pass membrane protein</topology>
    </subcellularLocation>
</comment>
<comment type="similarity">
    <text evidence="2">Belongs to the cation transport ATPase (P-type) (TC 3.A.3) family. Type IIA subfamily.</text>
</comment>
<dbReference type="InterPro" id="IPR005782">
    <property type="entry name" value="P-type_ATPase_IIA"/>
</dbReference>
<keyword evidence="6" id="KW-0109">Calcium transport</keyword>
<feature type="transmembrane region" description="Helical" evidence="19">
    <location>
        <begin position="837"/>
        <end position="856"/>
    </location>
</feature>
<dbReference type="PRINTS" id="PR00120">
    <property type="entry name" value="HATPASE"/>
</dbReference>
<dbReference type="GO" id="GO:0005886">
    <property type="term" value="C:plasma membrane"/>
    <property type="evidence" value="ECO:0007669"/>
    <property type="project" value="UniProtKB-SubCell"/>
</dbReference>
<dbReference type="InterPro" id="IPR006408">
    <property type="entry name" value="P-type_ATPase_IIB"/>
</dbReference>
<evidence type="ECO:0000256" key="12">
    <source>
        <dbReference type="ARBA" id="ARBA00022842"/>
    </source>
</evidence>
<dbReference type="InterPro" id="IPR023299">
    <property type="entry name" value="ATPase_P-typ_cyto_dom_N"/>
</dbReference>
<sequence>MKEENNKATFQLSSSKVIDKLNADPQVGLPESEVKKRQQKYGPNKLPKQKRKTLFSLLLDQFKDFMVLVLIGAVIVSGLLGQVDDAIAILAIVILNAIMGFVQEYRAEKSLQALKKLAAPEAMVLRNNEKKKVSTDSLVPGDIIYLESGDKVPSDARLLEANSLEIDEASLTGESIPVKKNVKRIKDSEVALGDRHNMIHMGTTIVKGKGKAVVTDIGLNTEMGQIADMLQGTQERETPLQERLKSLGKWLVYICFLACAAVVVLGVIKGEPLYKMFIAGVSLAVAAIPEGLPAIVTLSLAIGVQRMIKRQAIVRKLPAVETLGCATVICSDKTGTLTKNEMTVKKIYANEKTYNLESTSLNKKSIRDVLRIGAICNNAELKRKNQGFKGKVENIKQRFIDSDVKWEVLGDPTEGALLLAAQKARLEKAELQNKFSKLWEIPFDSNRKRMSVIGQRNGKNTLYLKGAPDIVLDRCSHYIKGGEVRKLDNETLRKLQQTNDELSSQALRVLAVAMRRLPTNFNQQRLEEYETDLVFVGLVGMIDPPRPEAKKAISRCKRAGIRPVMVTGDHKNTAKAIAKELNLLNKGDRIVTGNELKQMGNKELKEGIDQISVYARVSPEDKLRIVKILKGKGEIVAMTGDGVNDAPAVKEADIGIAMGEKGTDVTKEASSLILADDNFRTIVSAVEEGRAIYDNIRKFIRYLLSCNIGEILTMFLASLLGFPLPLVPIQILWVNLVTDGLPALALGVDPADDGIMTRPPRPPNESVFAHGLKTRIITQGILIGLSTLFAFILGLKVSGGNLVEARTMAFTNLVIAQLFFVFSCRSEQHSFFEMNPLSNLYLIAAVIISFTMQLIVLYIPSLEGIFKTTSLNASEWILILITAGSATILVEFFEGIVNKVREKVKYISIEESN</sequence>
<dbReference type="Gene3D" id="3.40.1110.10">
    <property type="entry name" value="Calcium-transporting ATPase, cytoplasmic domain N"/>
    <property type="match status" value="1"/>
</dbReference>
<dbReference type="SFLD" id="SFLDG00002">
    <property type="entry name" value="C1.7:_P-type_atpase_like"/>
    <property type="match status" value="1"/>
</dbReference>
<dbReference type="SMART" id="SM00831">
    <property type="entry name" value="Cation_ATPase_N"/>
    <property type="match status" value="1"/>
</dbReference>
<dbReference type="FunFam" id="3.40.50.1000:FF:000028">
    <property type="entry name" value="Calcium-transporting P-type ATPase, putative"/>
    <property type="match status" value="1"/>
</dbReference>
<proteinExistence type="inferred from homology"/>
<reference evidence="22" key="1">
    <citation type="submission" date="2017-02" db="EMBL/GenBank/DDBJ databases">
        <authorList>
            <person name="Varghese N."/>
            <person name="Submissions S."/>
        </authorList>
    </citation>
    <scope>NUCLEOTIDE SEQUENCE [LARGE SCALE GENOMIC DNA]</scope>
    <source>
        <strain evidence="22">ATCC BAA-73</strain>
    </source>
</reference>
<evidence type="ECO:0000313" key="21">
    <source>
        <dbReference type="EMBL" id="SJZ30211.1"/>
    </source>
</evidence>
<dbReference type="InterPro" id="IPR004014">
    <property type="entry name" value="ATPase_P-typ_cation-transptr_N"/>
</dbReference>
<evidence type="ECO:0000256" key="6">
    <source>
        <dbReference type="ARBA" id="ARBA00022568"/>
    </source>
</evidence>
<evidence type="ECO:0000256" key="9">
    <source>
        <dbReference type="ARBA" id="ARBA00022741"/>
    </source>
</evidence>
<feature type="region of interest" description="Disordered" evidence="18">
    <location>
        <begin position="21"/>
        <end position="45"/>
    </location>
</feature>
<feature type="transmembrane region" description="Helical" evidence="19">
    <location>
        <begin position="54"/>
        <end position="80"/>
    </location>
</feature>
<evidence type="ECO:0000313" key="22">
    <source>
        <dbReference type="Proteomes" id="UP000190625"/>
    </source>
</evidence>
<keyword evidence="11" id="KW-0067">ATP-binding</keyword>
<dbReference type="GO" id="GO:0046872">
    <property type="term" value="F:metal ion binding"/>
    <property type="evidence" value="ECO:0007669"/>
    <property type="project" value="UniProtKB-KW"/>
</dbReference>
<dbReference type="InterPro" id="IPR006413">
    <property type="entry name" value="P-type_ATPase_IIA_PMR1"/>
</dbReference>
<dbReference type="PRINTS" id="PR00119">
    <property type="entry name" value="CATATPASE"/>
</dbReference>
<protein>
    <recommendedName>
        <fullName evidence="3">P-type Ca(2+) transporter</fullName>
        <ecNumber evidence="3">7.2.2.10</ecNumber>
    </recommendedName>
</protein>
<dbReference type="Pfam" id="PF00689">
    <property type="entry name" value="Cation_ATPase_C"/>
    <property type="match status" value="1"/>
</dbReference>
<evidence type="ECO:0000256" key="19">
    <source>
        <dbReference type="SAM" id="Phobius"/>
    </source>
</evidence>
<evidence type="ECO:0000256" key="8">
    <source>
        <dbReference type="ARBA" id="ARBA00022723"/>
    </source>
</evidence>
<feature type="transmembrane region" description="Helical" evidence="19">
    <location>
        <begin position="250"/>
        <end position="268"/>
    </location>
</feature>
<keyword evidence="7 19" id="KW-0812">Transmembrane</keyword>
<keyword evidence="9" id="KW-0547">Nucleotide-binding</keyword>
<evidence type="ECO:0000256" key="18">
    <source>
        <dbReference type="SAM" id="MobiDB-lite"/>
    </source>
</evidence>
<evidence type="ECO:0000259" key="20">
    <source>
        <dbReference type="SMART" id="SM00831"/>
    </source>
</evidence>
<organism evidence="21 22">
    <name type="scientific">Selenihalanaerobacter shriftii</name>
    <dbReference type="NCBI Taxonomy" id="142842"/>
    <lineage>
        <taxon>Bacteria</taxon>
        <taxon>Bacillati</taxon>
        <taxon>Bacillota</taxon>
        <taxon>Clostridia</taxon>
        <taxon>Halanaerobiales</taxon>
        <taxon>Halobacteroidaceae</taxon>
        <taxon>Selenihalanaerobacter</taxon>
    </lineage>
</organism>
<evidence type="ECO:0000256" key="15">
    <source>
        <dbReference type="ARBA" id="ARBA00023065"/>
    </source>
</evidence>
<dbReference type="GO" id="GO:0140352">
    <property type="term" value="P:export from cell"/>
    <property type="evidence" value="ECO:0007669"/>
    <property type="project" value="UniProtKB-ARBA"/>
</dbReference>
<keyword evidence="12" id="KW-0460">Magnesium</keyword>
<evidence type="ECO:0000256" key="16">
    <source>
        <dbReference type="ARBA" id="ARBA00023136"/>
    </source>
</evidence>
<dbReference type="NCBIfam" id="TIGR01494">
    <property type="entry name" value="ATPase_P-type"/>
    <property type="match status" value="4"/>
</dbReference>
<dbReference type="InterPro" id="IPR059000">
    <property type="entry name" value="ATPase_P-type_domA"/>
</dbReference>
<feature type="transmembrane region" description="Helical" evidence="19">
    <location>
        <begin position="726"/>
        <end position="748"/>
    </location>
</feature>
<dbReference type="SUPFAM" id="SSF81665">
    <property type="entry name" value="Calcium ATPase, transmembrane domain M"/>
    <property type="match status" value="1"/>
</dbReference>
<dbReference type="Pfam" id="PF00690">
    <property type="entry name" value="Cation_ATPase_N"/>
    <property type="match status" value="1"/>
</dbReference>
<dbReference type="InterPro" id="IPR018303">
    <property type="entry name" value="ATPase_P-typ_P_site"/>
</dbReference>
<comment type="catalytic activity">
    <reaction evidence="17">
        <text>Ca(2+)(in) + ATP + H2O = Ca(2+)(out) + ADP + phosphate + H(+)</text>
        <dbReference type="Rhea" id="RHEA:18105"/>
        <dbReference type="ChEBI" id="CHEBI:15377"/>
        <dbReference type="ChEBI" id="CHEBI:15378"/>
        <dbReference type="ChEBI" id="CHEBI:29108"/>
        <dbReference type="ChEBI" id="CHEBI:30616"/>
        <dbReference type="ChEBI" id="CHEBI:43474"/>
        <dbReference type="ChEBI" id="CHEBI:456216"/>
        <dbReference type="EC" id="7.2.2.10"/>
    </reaction>
</comment>
<dbReference type="EMBL" id="FUWM01000003">
    <property type="protein sequence ID" value="SJZ30211.1"/>
    <property type="molecule type" value="Genomic_DNA"/>
</dbReference>
<evidence type="ECO:0000256" key="5">
    <source>
        <dbReference type="ARBA" id="ARBA00022475"/>
    </source>
</evidence>
<dbReference type="FunFam" id="1.20.1110.10:FF:000065">
    <property type="entry name" value="Sarcoplasmic/endoplasmic reticulum calcium ATPase 1"/>
    <property type="match status" value="1"/>
</dbReference>
<dbReference type="InterPro" id="IPR023298">
    <property type="entry name" value="ATPase_P-typ_TM_dom_sf"/>
</dbReference>
<dbReference type="SUPFAM" id="SSF81660">
    <property type="entry name" value="Metal cation-transporting ATPase, ATP-binding domain N"/>
    <property type="match status" value="1"/>
</dbReference>
<feature type="transmembrane region" description="Helical" evidence="19">
    <location>
        <begin position="876"/>
        <end position="897"/>
    </location>
</feature>
<keyword evidence="5" id="KW-1003">Cell membrane</keyword>
<dbReference type="Gene3D" id="1.20.1110.10">
    <property type="entry name" value="Calcium-transporting ATPase, transmembrane domain"/>
    <property type="match status" value="1"/>
</dbReference>
<feature type="transmembrane region" description="Helical" evidence="19">
    <location>
        <begin position="86"/>
        <end position="102"/>
    </location>
</feature>
<keyword evidence="13" id="KW-1278">Translocase</keyword>
<dbReference type="NCBIfam" id="TIGR01517">
    <property type="entry name" value="ATPase-IIB_Ca"/>
    <property type="match status" value="1"/>
</dbReference>
<evidence type="ECO:0000256" key="11">
    <source>
        <dbReference type="ARBA" id="ARBA00022840"/>
    </source>
</evidence>
<dbReference type="OrthoDB" id="9760364at2"/>
<dbReference type="Gene3D" id="2.70.150.10">
    <property type="entry name" value="Calcium-transporting ATPase, cytoplasmic transduction domain A"/>
    <property type="match status" value="1"/>
</dbReference>
<evidence type="ECO:0000256" key="17">
    <source>
        <dbReference type="ARBA" id="ARBA00048694"/>
    </source>
</evidence>
<dbReference type="InterPro" id="IPR008250">
    <property type="entry name" value="ATPase_P-typ_transduc_dom_A_sf"/>
</dbReference>
<dbReference type="Gene3D" id="3.40.50.1000">
    <property type="entry name" value="HAD superfamily/HAD-like"/>
    <property type="match status" value="1"/>
</dbReference>
<dbReference type="FunFam" id="2.70.150.10:FF:000016">
    <property type="entry name" value="Calcium-transporting P-type ATPase putative"/>
    <property type="match status" value="1"/>
</dbReference>
<dbReference type="Pfam" id="PF13246">
    <property type="entry name" value="Cation_ATPase"/>
    <property type="match status" value="1"/>
</dbReference>
<name>A0A1T4JJ85_9FIRM</name>
<keyword evidence="15" id="KW-0406">Ion transport</keyword>
<keyword evidence="10" id="KW-0106">Calcium</keyword>
<evidence type="ECO:0000256" key="13">
    <source>
        <dbReference type="ARBA" id="ARBA00022967"/>
    </source>
</evidence>
<keyword evidence="14 19" id="KW-1133">Transmembrane helix</keyword>
<dbReference type="EC" id="7.2.2.10" evidence="3"/>
<keyword evidence="8" id="KW-0479">Metal-binding</keyword>
<evidence type="ECO:0000256" key="10">
    <source>
        <dbReference type="ARBA" id="ARBA00022837"/>
    </source>
</evidence>
<dbReference type="InterPro" id="IPR023214">
    <property type="entry name" value="HAD_sf"/>
</dbReference>
<evidence type="ECO:0000256" key="1">
    <source>
        <dbReference type="ARBA" id="ARBA00004651"/>
    </source>
</evidence>
<feature type="transmembrane region" description="Helical" evidence="19">
    <location>
        <begin position="807"/>
        <end position="825"/>
    </location>
</feature>
<dbReference type="SFLD" id="SFLDS00003">
    <property type="entry name" value="Haloacid_Dehalogenase"/>
    <property type="match status" value="1"/>
</dbReference>
<dbReference type="InterPro" id="IPR044492">
    <property type="entry name" value="P_typ_ATPase_HD_dom"/>
</dbReference>
<dbReference type="NCBIfam" id="TIGR01522">
    <property type="entry name" value="ATPase-IIA2_Ca"/>
    <property type="match status" value="1"/>
</dbReference>
<gene>
    <name evidence="21" type="ORF">SAMN02745118_00011</name>
</gene>
<dbReference type="GO" id="GO:0005524">
    <property type="term" value="F:ATP binding"/>
    <property type="evidence" value="ECO:0007669"/>
    <property type="project" value="UniProtKB-KW"/>
</dbReference>
<dbReference type="InterPro" id="IPR006068">
    <property type="entry name" value="ATPase_P-typ_cation-transptr_C"/>
</dbReference>
<dbReference type="SFLD" id="SFLDF00027">
    <property type="entry name" value="p-type_atpase"/>
    <property type="match status" value="1"/>
</dbReference>
<dbReference type="PROSITE" id="PS00154">
    <property type="entry name" value="ATPASE_E1_E2"/>
    <property type="match status" value="1"/>
</dbReference>
<evidence type="ECO:0000256" key="7">
    <source>
        <dbReference type="ARBA" id="ARBA00022692"/>
    </source>
</evidence>
<dbReference type="NCBIfam" id="TIGR01116">
    <property type="entry name" value="ATPase-IIA1_Ca"/>
    <property type="match status" value="1"/>
</dbReference>
<evidence type="ECO:0000256" key="2">
    <source>
        <dbReference type="ARBA" id="ARBA00005675"/>
    </source>
</evidence>
<dbReference type="Proteomes" id="UP000190625">
    <property type="component" value="Unassembled WGS sequence"/>
</dbReference>
<keyword evidence="4" id="KW-0813">Transport</keyword>
<dbReference type="InterPro" id="IPR001757">
    <property type="entry name" value="P_typ_ATPase"/>
</dbReference>
<dbReference type="SUPFAM" id="SSF81653">
    <property type="entry name" value="Calcium ATPase, transduction domain A"/>
    <property type="match status" value="1"/>
</dbReference>
<dbReference type="CDD" id="cd02089">
    <property type="entry name" value="P-type_ATPase_Ca_prok"/>
    <property type="match status" value="1"/>
</dbReference>